<feature type="compositionally biased region" description="Basic and acidic residues" evidence="3">
    <location>
        <begin position="568"/>
        <end position="578"/>
    </location>
</feature>
<protein>
    <submittedName>
        <fullName evidence="5">Spore germination protein B1</fullName>
    </submittedName>
</protein>
<evidence type="ECO:0000256" key="3">
    <source>
        <dbReference type="SAM" id="MobiDB-lite"/>
    </source>
</evidence>
<gene>
    <name evidence="5" type="primary">gerBA_12</name>
    <name evidence="5" type="ORF">CLMAG_51660</name>
</gene>
<dbReference type="PANTHER" id="PTHR22550">
    <property type="entry name" value="SPORE GERMINATION PROTEIN"/>
    <property type="match status" value="1"/>
</dbReference>
<comment type="similarity">
    <text evidence="1">Belongs to the GerABKA family.</text>
</comment>
<feature type="region of interest" description="Disordered" evidence="3">
    <location>
        <begin position="32"/>
        <end position="69"/>
    </location>
</feature>
<proteinExistence type="inferred from homology"/>
<dbReference type="AlphaFoldDB" id="A0A161X6E0"/>
<keyword evidence="4" id="KW-1133">Transmembrane helix</keyword>
<feature type="transmembrane region" description="Helical" evidence="4">
    <location>
        <begin position="357"/>
        <end position="376"/>
    </location>
</feature>
<evidence type="ECO:0000256" key="1">
    <source>
        <dbReference type="ARBA" id="ARBA00005278"/>
    </source>
</evidence>
<dbReference type="PATRIC" id="fig|1121326.3.peg.5223"/>
<feature type="transmembrane region" description="Helical" evidence="4">
    <location>
        <begin position="422"/>
        <end position="443"/>
    </location>
</feature>
<name>A0A161X6E0_9CLOT</name>
<evidence type="ECO:0000256" key="2">
    <source>
        <dbReference type="ARBA" id="ARBA00023136"/>
    </source>
</evidence>
<dbReference type="InterPro" id="IPR050768">
    <property type="entry name" value="UPF0353/GerABKA_families"/>
</dbReference>
<keyword evidence="2 4" id="KW-0472">Membrane</keyword>
<reference evidence="5 6" key="1">
    <citation type="submission" date="2016-04" db="EMBL/GenBank/DDBJ databases">
        <title>Genome sequence of Clostridium magnum DSM 2767.</title>
        <authorList>
            <person name="Poehlein A."/>
            <person name="Uhlig R."/>
            <person name="Fischer R."/>
            <person name="Bahl H."/>
            <person name="Daniel R."/>
        </authorList>
    </citation>
    <scope>NUCLEOTIDE SEQUENCE [LARGE SCALE GENOMIC DNA]</scope>
    <source>
        <strain evidence="5 6">DSM 2767</strain>
    </source>
</reference>
<feature type="compositionally biased region" description="Polar residues" evidence="3">
    <location>
        <begin position="45"/>
        <end position="69"/>
    </location>
</feature>
<dbReference type="GO" id="GO:0016020">
    <property type="term" value="C:membrane"/>
    <property type="evidence" value="ECO:0007669"/>
    <property type="project" value="InterPro"/>
</dbReference>
<feature type="transmembrane region" description="Helical" evidence="4">
    <location>
        <begin position="449"/>
        <end position="471"/>
    </location>
</feature>
<accession>A0A161X6E0</accession>
<dbReference type="OrthoDB" id="9772630at2"/>
<dbReference type="GO" id="GO:0009847">
    <property type="term" value="P:spore germination"/>
    <property type="evidence" value="ECO:0007669"/>
    <property type="project" value="InterPro"/>
</dbReference>
<evidence type="ECO:0000313" key="5">
    <source>
        <dbReference type="EMBL" id="KZL89666.1"/>
    </source>
</evidence>
<dbReference type="Proteomes" id="UP000076603">
    <property type="component" value="Unassembled WGS sequence"/>
</dbReference>
<dbReference type="PANTHER" id="PTHR22550:SF5">
    <property type="entry name" value="LEUCINE ZIPPER PROTEIN 4"/>
    <property type="match status" value="1"/>
</dbReference>
<sequence>MKNKKSKFWAALHKITYKKPETPWEFYIPEITPENDIQSGKEQDTNGQKNATPQNAAEESQNSCQTNGATAIPNNIDANLEYMKKSFNHPLNKDIKIREFRILGNVRAFIIYIDGMVDRNIVNRDILRPLLKHKESVAEGTQCAVEYILDNVIETNEAEKVSTLDGALFGVLMGDTGIYIDGCNYYIFCETKGYEKRAVDKPQVEAVISGSQEAFNENLRTNTVLIRRIIKNNNLTTEYLRVGERSNKLCAIMYINGLVNPALLNEVKRRINSIRTDFISGDGMLAQFIELEANSLLPTTLSTERPDRTAANIVEGKIAILVDGEPFALVVPVTITELLHSPEDIAVRPAYGMLLRIIRLFALFVATFLPGLYIAITNFHQEMIPTELLIAIGSARETVPFPTIVEVLLMETSFELIREAGVRVPGTLGTTIGIIGALILGQAAVQASLISPILIIIVAITGLGNFAIPNITFAFGIRIMRMLFIAAGATLGFYGISLLIVVFTILMVDMNSFGVPFLTLIAPKARKSHDLLMRKPVWQQEFRPDYLNALDVRRQPDVSGQWTTQKPEPSHEKGDSNE</sequence>
<dbReference type="PIRSF" id="PIRSF005690">
    <property type="entry name" value="GerBA"/>
    <property type="match status" value="1"/>
</dbReference>
<feature type="region of interest" description="Disordered" evidence="3">
    <location>
        <begin position="557"/>
        <end position="578"/>
    </location>
</feature>
<dbReference type="RefSeq" id="WP_066628940.1">
    <property type="nucleotide sequence ID" value="NZ_FQXL01000007.1"/>
</dbReference>
<evidence type="ECO:0000256" key="4">
    <source>
        <dbReference type="SAM" id="Phobius"/>
    </source>
</evidence>
<comment type="caution">
    <text evidence="5">The sequence shown here is derived from an EMBL/GenBank/DDBJ whole genome shotgun (WGS) entry which is preliminary data.</text>
</comment>
<keyword evidence="4" id="KW-0812">Transmembrane</keyword>
<evidence type="ECO:0000313" key="6">
    <source>
        <dbReference type="Proteomes" id="UP000076603"/>
    </source>
</evidence>
<keyword evidence="6" id="KW-1185">Reference proteome</keyword>
<feature type="transmembrane region" description="Helical" evidence="4">
    <location>
        <begin position="483"/>
        <end position="508"/>
    </location>
</feature>
<feature type="compositionally biased region" description="Polar residues" evidence="3">
    <location>
        <begin position="558"/>
        <end position="567"/>
    </location>
</feature>
<dbReference type="EMBL" id="LWAE01000008">
    <property type="protein sequence ID" value="KZL89666.1"/>
    <property type="molecule type" value="Genomic_DNA"/>
</dbReference>
<dbReference type="Pfam" id="PF03323">
    <property type="entry name" value="GerA"/>
    <property type="match status" value="1"/>
</dbReference>
<dbReference type="STRING" id="1121326.CLMAG_51660"/>
<organism evidence="5 6">
    <name type="scientific">Clostridium magnum DSM 2767</name>
    <dbReference type="NCBI Taxonomy" id="1121326"/>
    <lineage>
        <taxon>Bacteria</taxon>
        <taxon>Bacillati</taxon>
        <taxon>Bacillota</taxon>
        <taxon>Clostridia</taxon>
        <taxon>Eubacteriales</taxon>
        <taxon>Clostridiaceae</taxon>
        <taxon>Clostridium</taxon>
    </lineage>
</organism>
<dbReference type="InterPro" id="IPR004995">
    <property type="entry name" value="Spore_Ger"/>
</dbReference>